<dbReference type="PANTHER" id="PTHR45712">
    <property type="entry name" value="AGAP008170-PA"/>
    <property type="match status" value="1"/>
</dbReference>
<dbReference type="AlphaFoldDB" id="A0A8X6IGF1"/>
<keyword evidence="1" id="KW-0433">Leucine-rich repeat</keyword>
<evidence type="ECO:0000313" key="3">
    <source>
        <dbReference type="EMBL" id="GFS44711.1"/>
    </source>
</evidence>
<dbReference type="EMBL" id="BMAV01025788">
    <property type="protein sequence ID" value="GFS44711.1"/>
    <property type="molecule type" value="Genomic_DNA"/>
</dbReference>
<dbReference type="SUPFAM" id="SSF52058">
    <property type="entry name" value="L domain-like"/>
    <property type="match status" value="1"/>
</dbReference>
<evidence type="ECO:0000313" key="4">
    <source>
        <dbReference type="Proteomes" id="UP000886998"/>
    </source>
</evidence>
<evidence type="ECO:0000256" key="2">
    <source>
        <dbReference type="ARBA" id="ARBA00022737"/>
    </source>
</evidence>
<evidence type="ECO:0000256" key="1">
    <source>
        <dbReference type="ARBA" id="ARBA00022614"/>
    </source>
</evidence>
<dbReference type="OrthoDB" id="1055097at2759"/>
<protein>
    <submittedName>
        <fullName evidence="3">Protein toll</fullName>
    </submittedName>
</protein>
<reference evidence="3" key="1">
    <citation type="submission" date="2020-08" db="EMBL/GenBank/DDBJ databases">
        <title>Multicomponent nature underlies the extraordinary mechanical properties of spider dragline silk.</title>
        <authorList>
            <person name="Kono N."/>
            <person name="Nakamura H."/>
            <person name="Mori M."/>
            <person name="Yoshida Y."/>
            <person name="Ohtoshi R."/>
            <person name="Malay A.D."/>
            <person name="Moran D.A.P."/>
            <person name="Tomita M."/>
            <person name="Numata K."/>
            <person name="Arakawa K."/>
        </authorList>
    </citation>
    <scope>NUCLEOTIDE SEQUENCE</scope>
</reference>
<dbReference type="InterPro" id="IPR050333">
    <property type="entry name" value="SLRP"/>
</dbReference>
<dbReference type="Gene3D" id="3.80.10.10">
    <property type="entry name" value="Ribonuclease Inhibitor"/>
    <property type="match status" value="1"/>
</dbReference>
<accession>A0A8X6IGF1</accession>
<feature type="non-terminal residue" evidence="3">
    <location>
        <position position="1"/>
    </location>
</feature>
<sequence>CYDILCATAAKRKERYESVLQNVTNLAPVQNLLARFVRIYSLRIDGSELTDLPSKAFQGHIITVIGITAPLVHLPADALEDVFGLQLVHFRNCQFDTIPRAFSSATLKTVELVYGTLTGVEDQLQNNAQMTNALLNNNRITHVSPTAFLNATSLQYLNLSSNLLIDLDPAVFNPVRQLKSIDLSNNRLFTVDGYFAALNPR</sequence>
<comment type="caution">
    <text evidence="3">The sequence shown here is derived from an EMBL/GenBank/DDBJ whole genome shotgun (WGS) entry which is preliminary data.</text>
</comment>
<keyword evidence="2" id="KW-0677">Repeat</keyword>
<name>A0A8X6IGF1_9ARAC</name>
<dbReference type="Pfam" id="PF13855">
    <property type="entry name" value="LRR_8"/>
    <property type="match status" value="1"/>
</dbReference>
<organism evidence="3 4">
    <name type="scientific">Trichonephila inaurata madagascariensis</name>
    <dbReference type="NCBI Taxonomy" id="2747483"/>
    <lineage>
        <taxon>Eukaryota</taxon>
        <taxon>Metazoa</taxon>
        <taxon>Ecdysozoa</taxon>
        <taxon>Arthropoda</taxon>
        <taxon>Chelicerata</taxon>
        <taxon>Arachnida</taxon>
        <taxon>Araneae</taxon>
        <taxon>Araneomorphae</taxon>
        <taxon>Entelegynae</taxon>
        <taxon>Araneoidea</taxon>
        <taxon>Nephilidae</taxon>
        <taxon>Trichonephila</taxon>
        <taxon>Trichonephila inaurata</taxon>
    </lineage>
</organism>
<proteinExistence type="predicted"/>
<gene>
    <name evidence="3" type="primary">Tl_3</name>
    <name evidence="3" type="ORF">TNIN_303661</name>
</gene>
<dbReference type="InterPro" id="IPR032675">
    <property type="entry name" value="LRR_dom_sf"/>
</dbReference>
<keyword evidence="4" id="KW-1185">Reference proteome</keyword>
<dbReference type="InterPro" id="IPR001611">
    <property type="entry name" value="Leu-rich_rpt"/>
</dbReference>
<dbReference type="PANTHER" id="PTHR45712:SF22">
    <property type="entry name" value="INSULIN-LIKE GROWTH FACTOR-BINDING PROTEIN COMPLEX ACID LABILE SUBUNIT"/>
    <property type="match status" value="1"/>
</dbReference>
<dbReference type="PROSITE" id="PS51450">
    <property type="entry name" value="LRR"/>
    <property type="match status" value="1"/>
</dbReference>
<dbReference type="Proteomes" id="UP000886998">
    <property type="component" value="Unassembled WGS sequence"/>
</dbReference>